<proteinExistence type="predicted"/>
<dbReference type="RefSeq" id="WP_090225898.1">
    <property type="nucleotide sequence ID" value="NZ_FNNU01000002.1"/>
</dbReference>
<reference evidence="3" key="1">
    <citation type="submission" date="2016-10" db="EMBL/GenBank/DDBJ databases">
        <authorList>
            <person name="Varghese N."/>
            <person name="Submissions S."/>
        </authorList>
    </citation>
    <scope>NUCLEOTIDE SEQUENCE [LARGE SCALE GENOMIC DNA]</scope>
    <source>
        <strain evidence="3">NRRL B-59562</strain>
    </source>
</reference>
<evidence type="ECO:0000313" key="3">
    <source>
        <dbReference type="Proteomes" id="UP000243778"/>
    </source>
</evidence>
<evidence type="ECO:0000256" key="1">
    <source>
        <dbReference type="SAM" id="MobiDB-lite"/>
    </source>
</evidence>
<dbReference type="STRING" id="1007099.SAMN05216287_1428"/>
<evidence type="ECO:0000313" key="2">
    <source>
        <dbReference type="EMBL" id="SDW75282.1"/>
    </source>
</evidence>
<dbReference type="AlphaFoldDB" id="A0A1H2W3Q2"/>
<feature type="region of interest" description="Disordered" evidence="1">
    <location>
        <begin position="131"/>
        <end position="152"/>
    </location>
</feature>
<dbReference type="OrthoDB" id="9803111at2"/>
<keyword evidence="3" id="KW-1185">Reference proteome</keyword>
<organism evidence="2 3">
    <name type="scientific">Pseudomonas kuykendallii</name>
    <dbReference type="NCBI Taxonomy" id="1007099"/>
    <lineage>
        <taxon>Bacteria</taxon>
        <taxon>Pseudomonadati</taxon>
        <taxon>Pseudomonadota</taxon>
        <taxon>Gammaproteobacteria</taxon>
        <taxon>Pseudomonadales</taxon>
        <taxon>Pseudomonadaceae</taxon>
        <taxon>Pseudomonas</taxon>
    </lineage>
</organism>
<dbReference type="Proteomes" id="UP000243778">
    <property type="component" value="Unassembled WGS sequence"/>
</dbReference>
<dbReference type="EMBL" id="FNNU01000002">
    <property type="protein sequence ID" value="SDW75282.1"/>
    <property type="molecule type" value="Genomic_DNA"/>
</dbReference>
<accession>A0A1H2W3Q2</accession>
<gene>
    <name evidence="2" type="ORF">SAMN05216287_1428</name>
</gene>
<name>A0A1H2W3Q2_9PSED</name>
<protein>
    <submittedName>
        <fullName evidence="2">UDP-glucose 4-epimerase</fullName>
    </submittedName>
</protein>
<sequence length="152" mass="16434">MLKDRCLLISEGTGPFGNAAFGGFLRSAPKGIHTLGRDEKSQPDELLPRHAYPKSKIHRRDARHSAILQSATRDIVNAFHVATPERVACCAPDVTQAARTKIRGTGKPDKAAYPASALALPKTLKEVAITRHRPADETVGPEQRSGRIGLIP</sequence>